<keyword evidence="4" id="KW-0347">Helicase</keyword>
<evidence type="ECO:0000259" key="6">
    <source>
        <dbReference type="Pfam" id="PF13086"/>
    </source>
</evidence>
<dbReference type="Proteomes" id="UP000028545">
    <property type="component" value="Unassembled WGS sequence"/>
</dbReference>
<evidence type="ECO:0000256" key="2">
    <source>
        <dbReference type="ARBA" id="ARBA00022741"/>
    </source>
</evidence>
<keyword evidence="2" id="KW-0547">Nucleotide-binding</keyword>
<dbReference type="Pfam" id="PF13086">
    <property type="entry name" value="AAA_11"/>
    <property type="match status" value="1"/>
</dbReference>
<proteinExistence type="inferred from homology"/>
<dbReference type="EMBL" id="JOWA01000132">
    <property type="protein sequence ID" value="KEZ40192.1"/>
    <property type="molecule type" value="Genomic_DNA"/>
</dbReference>
<dbReference type="GeneID" id="27728319"/>
<dbReference type="PANTHER" id="PTHR43788:SF8">
    <property type="entry name" value="DNA-BINDING PROTEIN SMUBP-2"/>
    <property type="match status" value="1"/>
</dbReference>
<dbReference type="GO" id="GO:0016787">
    <property type="term" value="F:hydrolase activity"/>
    <property type="evidence" value="ECO:0007669"/>
    <property type="project" value="UniProtKB-KW"/>
</dbReference>
<keyword evidence="9" id="KW-1185">Reference proteome</keyword>
<evidence type="ECO:0000313" key="9">
    <source>
        <dbReference type="Proteomes" id="UP000028545"/>
    </source>
</evidence>
<dbReference type="InterPro" id="IPR027417">
    <property type="entry name" value="P-loop_NTPase"/>
</dbReference>
<organism evidence="8 9">
    <name type="scientific">Pseudallescheria apiosperma</name>
    <name type="common">Scedosporium apiospermum</name>
    <dbReference type="NCBI Taxonomy" id="563466"/>
    <lineage>
        <taxon>Eukaryota</taxon>
        <taxon>Fungi</taxon>
        <taxon>Dikarya</taxon>
        <taxon>Ascomycota</taxon>
        <taxon>Pezizomycotina</taxon>
        <taxon>Sordariomycetes</taxon>
        <taxon>Hypocreomycetidae</taxon>
        <taxon>Microascales</taxon>
        <taxon>Microascaceae</taxon>
        <taxon>Scedosporium</taxon>
    </lineage>
</organism>
<dbReference type="InterPro" id="IPR041677">
    <property type="entry name" value="DNA2/NAM7_AAA_11"/>
</dbReference>
<dbReference type="OMA" id="HFKYSPM"/>
<dbReference type="OrthoDB" id="6513042at2759"/>
<dbReference type="PANTHER" id="PTHR43788">
    <property type="entry name" value="DNA2/NAM7 HELICASE FAMILY MEMBER"/>
    <property type="match status" value="1"/>
</dbReference>
<dbReference type="Gene3D" id="3.40.50.300">
    <property type="entry name" value="P-loop containing nucleotide triphosphate hydrolases"/>
    <property type="match status" value="2"/>
</dbReference>
<keyword evidence="5" id="KW-0067">ATP-binding</keyword>
<evidence type="ECO:0008006" key="10">
    <source>
        <dbReference type="Google" id="ProtNLM"/>
    </source>
</evidence>
<dbReference type="AlphaFoldDB" id="A0A084FYN0"/>
<gene>
    <name evidence="8" type="ORF">SAPIO_CDS9247</name>
</gene>
<dbReference type="InterPro" id="IPR047187">
    <property type="entry name" value="SF1_C_Upf1"/>
</dbReference>
<feature type="domain" description="DNA2/NAM7 helicase helicase" evidence="6">
    <location>
        <begin position="563"/>
        <end position="814"/>
    </location>
</feature>
<dbReference type="RefSeq" id="XP_016639991.1">
    <property type="nucleotide sequence ID" value="XM_016790688.1"/>
</dbReference>
<evidence type="ECO:0000313" key="8">
    <source>
        <dbReference type="EMBL" id="KEZ40192.1"/>
    </source>
</evidence>
<dbReference type="GO" id="GO:0043139">
    <property type="term" value="F:5'-3' DNA helicase activity"/>
    <property type="evidence" value="ECO:0007669"/>
    <property type="project" value="TreeGrafter"/>
</dbReference>
<dbReference type="Pfam" id="PF13087">
    <property type="entry name" value="AAA_12"/>
    <property type="match status" value="1"/>
</dbReference>
<dbReference type="InterPro" id="IPR041679">
    <property type="entry name" value="DNA2/NAM7-like_C"/>
</dbReference>
<name>A0A084FYN0_PSEDA</name>
<comment type="similarity">
    <text evidence="1">Belongs to the DNA2/NAM7 helicase family.</text>
</comment>
<comment type="caution">
    <text evidence="8">The sequence shown here is derived from an EMBL/GenBank/DDBJ whole genome shotgun (WGS) entry which is preliminary data.</text>
</comment>
<evidence type="ECO:0000256" key="1">
    <source>
        <dbReference type="ARBA" id="ARBA00007913"/>
    </source>
</evidence>
<accession>A0A084FYN0</accession>
<dbReference type="GO" id="GO:0005524">
    <property type="term" value="F:ATP binding"/>
    <property type="evidence" value="ECO:0007669"/>
    <property type="project" value="UniProtKB-KW"/>
</dbReference>
<evidence type="ECO:0000256" key="3">
    <source>
        <dbReference type="ARBA" id="ARBA00022801"/>
    </source>
</evidence>
<protein>
    <recommendedName>
        <fullName evidence="10">DNA2/NAM7 helicase-like C-terminal domain-containing protein</fullName>
    </recommendedName>
</protein>
<evidence type="ECO:0000256" key="4">
    <source>
        <dbReference type="ARBA" id="ARBA00022806"/>
    </source>
</evidence>
<feature type="domain" description="DNA2/NAM7 helicase-like C-terminal" evidence="7">
    <location>
        <begin position="834"/>
        <end position="1039"/>
    </location>
</feature>
<dbReference type="SUPFAM" id="SSF52540">
    <property type="entry name" value="P-loop containing nucleoside triphosphate hydrolases"/>
    <property type="match status" value="1"/>
</dbReference>
<keyword evidence="3" id="KW-0378">Hydrolase</keyword>
<dbReference type="VEuPathDB" id="FungiDB:SAPIO_CDS9247"/>
<evidence type="ECO:0000256" key="5">
    <source>
        <dbReference type="ARBA" id="ARBA00022840"/>
    </source>
</evidence>
<evidence type="ECO:0000259" key="7">
    <source>
        <dbReference type="Pfam" id="PF13087"/>
    </source>
</evidence>
<sequence>MCILKLKLNDGEKPSVEGFGFTFIGNHENKSGTARAQQLAVFCEGPAVFIQIRVPSSPAPLKTPSGVLTRTCTIHLADMPPSMTRQKAKSQECALLYDTDSGLRLIGGQKIGYPANHRTQFYHVHQANRRHGVGIRILFPRSPDSAATFARVDGSPCAALSIEIRLPIGTWTSTADVASDELLAALPPRSTTKPAEMCVLKFKLHDGEQAAVDGLGIPFIGNDEDDGIVNHGHLMGGVMSLRDICAQTEFTLLFPGLFLLPKGRTSFSKDFPNPIQDVFPYSAGNWCMPRYRQEVPKFTRDHPYAATYKFDKHRDCMISVSQGAVQEVFYLSEDVREIREKEVRCMFLRTGNTPDSTAPEFNVLVWHNIHDNHQLAPSLLRLLSHDSPLALAFAPPPPNMIDDDEEQGPLDTMFWEARKLPLEDWKFTRCDLALRIRRPRRKDTNFAATNITIPAYDTFSEAKRFEHRVDGKYYLKFDAGLHIARRRVEGVYKALEQDEMFENYIPHLLKRDFQSGSDTASRPLTLPHVDFINHLDEKTRTAISTRISDEARERFARYLEVTRLGIIAIIGFAGSGKTEMLALTACLFMAHPDIGKIHCSAPTHVATTNFAERLHQLGMAIASETGCSPPLVVRGYAVQTEVSAFVKIASGKSCGAGEDIVDPYRTGRWSLKLSPCEWLLKVMGARDFQLTADDPKCLHDLREQVVADALYEGLRKFAAGEISYDEFQSSTPAASQLILDLVKTIIMMADAVCTTPFCSSQDPYSKFNSNVAKGIILDEAGAMWQADALLVWGRGCRPCAMAGDPRQLPPVVMSHNEFRKGKCENAFSDLARVSQLEQVRRSGWPCFVLNVQFRIVEGCFDLARDVIYPDVEGFAYASQVAVRANPLFMGVETWVRSTFKAPACPPNKILPLFFDCAESRCRQDDDTRSRYNLGQNRVAVALVEALLTANLGLTSSDVVVVTPYRANLHQLQKKLNAHDNAACRDVAVNTADSLQGREAMVVIFVLCVTAETGPCFVADQHRICVGATRQIGALFVVGDLRTLPGRAYKDPKKEIFCRFLEYFRRTKRVVELDSSGNFVGSGLRLGRSGIESG</sequence>
<dbReference type="CDD" id="cd18808">
    <property type="entry name" value="SF1_C_Upf1"/>
    <property type="match status" value="1"/>
</dbReference>
<dbReference type="HOGENOM" id="CLU_007214_0_0_1"/>
<reference evidence="8 9" key="1">
    <citation type="journal article" date="2014" name="Genome Announc.">
        <title>Draft genome sequence of the pathogenic fungus Scedosporium apiospermum.</title>
        <authorList>
            <person name="Vandeputte P."/>
            <person name="Ghamrawi S."/>
            <person name="Rechenmann M."/>
            <person name="Iltis A."/>
            <person name="Giraud S."/>
            <person name="Fleury M."/>
            <person name="Thornton C."/>
            <person name="Delhaes L."/>
            <person name="Meyer W."/>
            <person name="Papon N."/>
            <person name="Bouchara J.P."/>
        </authorList>
    </citation>
    <scope>NUCLEOTIDE SEQUENCE [LARGE SCALE GENOMIC DNA]</scope>
    <source>
        <strain evidence="8 9">IHEM 14462</strain>
    </source>
</reference>
<dbReference type="InterPro" id="IPR050534">
    <property type="entry name" value="Coronavir_polyprotein_1ab"/>
</dbReference>
<dbReference type="KEGG" id="sapo:SAPIO_CDS9247"/>